<name>A0AAQ4ECR8_AMBAM</name>
<evidence type="ECO:0000256" key="1">
    <source>
        <dbReference type="SAM" id="MobiDB-lite"/>
    </source>
</evidence>
<gene>
    <name evidence="2" type="ORF">V5799_024344</name>
</gene>
<sequence>MDDSDWTWDGDDFQPTKKPKLEGSSSTRKSKRPGQKRPGGERSRAKPRERSKQPRKKDGESREKRRRRGRDRVPKKAKKPGSSADDQPPPGVAMECGNVPKKEEEPAAEVMSLTAFLHLASGEH</sequence>
<protein>
    <submittedName>
        <fullName evidence="2">Uncharacterized protein</fullName>
    </submittedName>
</protein>
<feature type="compositionally biased region" description="Basic and acidic residues" evidence="1">
    <location>
        <begin position="38"/>
        <end position="63"/>
    </location>
</feature>
<evidence type="ECO:0000313" key="3">
    <source>
        <dbReference type="Proteomes" id="UP001321473"/>
    </source>
</evidence>
<feature type="compositionally biased region" description="Basic residues" evidence="1">
    <location>
        <begin position="64"/>
        <end position="79"/>
    </location>
</feature>
<dbReference type="AlphaFoldDB" id="A0AAQ4ECR8"/>
<feature type="compositionally biased region" description="Acidic residues" evidence="1">
    <location>
        <begin position="1"/>
        <end position="12"/>
    </location>
</feature>
<reference evidence="2 3" key="1">
    <citation type="journal article" date="2023" name="Arcadia Sci">
        <title>De novo assembly of a long-read Amblyomma americanum tick genome.</title>
        <authorList>
            <person name="Chou S."/>
            <person name="Poskanzer K.E."/>
            <person name="Rollins M."/>
            <person name="Thuy-Boun P.S."/>
        </authorList>
    </citation>
    <scope>NUCLEOTIDE SEQUENCE [LARGE SCALE GENOMIC DNA]</scope>
    <source>
        <strain evidence="2">F_SG_1</strain>
        <tissue evidence="2">Salivary glands</tissue>
    </source>
</reference>
<comment type="caution">
    <text evidence="2">The sequence shown here is derived from an EMBL/GenBank/DDBJ whole genome shotgun (WGS) entry which is preliminary data.</text>
</comment>
<dbReference type="EMBL" id="JARKHS020018338">
    <property type="protein sequence ID" value="KAK8772412.1"/>
    <property type="molecule type" value="Genomic_DNA"/>
</dbReference>
<organism evidence="2 3">
    <name type="scientific">Amblyomma americanum</name>
    <name type="common">Lone star tick</name>
    <dbReference type="NCBI Taxonomy" id="6943"/>
    <lineage>
        <taxon>Eukaryota</taxon>
        <taxon>Metazoa</taxon>
        <taxon>Ecdysozoa</taxon>
        <taxon>Arthropoda</taxon>
        <taxon>Chelicerata</taxon>
        <taxon>Arachnida</taxon>
        <taxon>Acari</taxon>
        <taxon>Parasitiformes</taxon>
        <taxon>Ixodida</taxon>
        <taxon>Ixodoidea</taxon>
        <taxon>Ixodidae</taxon>
        <taxon>Amblyomminae</taxon>
        <taxon>Amblyomma</taxon>
    </lineage>
</organism>
<proteinExistence type="predicted"/>
<dbReference type="Proteomes" id="UP001321473">
    <property type="component" value="Unassembled WGS sequence"/>
</dbReference>
<feature type="region of interest" description="Disordered" evidence="1">
    <location>
        <begin position="1"/>
        <end position="107"/>
    </location>
</feature>
<keyword evidence="3" id="KW-1185">Reference proteome</keyword>
<accession>A0AAQ4ECR8</accession>
<evidence type="ECO:0000313" key="2">
    <source>
        <dbReference type="EMBL" id="KAK8772412.1"/>
    </source>
</evidence>